<keyword evidence="6" id="KW-1185">Reference proteome</keyword>
<dbReference type="PANTHER" id="PTHR38445:SF9">
    <property type="entry name" value="HTH-TYPE TRANSCRIPTIONAL REPRESSOR YTRA"/>
    <property type="match status" value="1"/>
</dbReference>
<dbReference type="PROSITE" id="PS50949">
    <property type="entry name" value="HTH_GNTR"/>
    <property type="match status" value="1"/>
</dbReference>
<dbReference type="PANTHER" id="PTHR38445">
    <property type="entry name" value="HTH-TYPE TRANSCRIPTIONAL REPRESSOR YTRA"/>
    <property type="match status" value="1"/>
</dbReference>
<feature type="domain" description="HTH gntR-type" evidence="4">
    <location>
        <begin position="10"/>
        <end position="78"/>
    </location>
</feature>
<dbReference type="STRING" id="515622.bpr_I1607"/>
<dbReference type="eggNOG" id="COG1725">
    <property type="taxonomic scope" value="Bacteria"/>
</dbReference>
<dbReference type="CDD" id="cd07377">
    <property type="entry name" value="WHTH_GntR"/>
    <property type="match status" value="1"/>
</dbReference>
<organism evidence="5 6">
    <name type="scientific">Butyrivibrio proteoclasticus (strain ATCC 51982 / DSM 14932 / B316)</name>
    <name type="common">Clostridium proteoclasticum</name>
    <dbReference type="NCBI Taxonomy" id="515622"/>
    <lineage>
        <taxon>Bacteria</taxon>
        <taxon>Bacillati</taxon>
        <taxon>Bacillota</taxon>
        <taxon>Clostridia</taxon>
        <taxon>Lachnospirales</taxon>
        <taxon>Lachnospiraceae</taxon>
        <taxon>Butyrivibrio</taxon>
    </lineage>
</organism>
<dbReference type="Gene3D" id="1.10.10.10">
    <property type="entry name" value="Winged helix-like DNA-binding domain superfamily/Winged helix DNA-binding domain"/>
    <property type="match status" value="1"/>
</dbReference>
<gene>
    <name evidence="5" type="ordered locus">bpr_I1607</name>
</gene>
<keyword evidence="2" id="KW-0238">DNA-binding</keyword>
<dbReference type="SMART" id="SM00345">
    <property type="entry name" value="HTH_GNTR"/>
    <property type="match status" value="1"/>
</dbReference>
<proteinExistence type="predicted"/>
<dbReference type="GO" id="GO:0003677">
    <property type="term" value="F:DNA binding"/>
    <property type="evidence" value="ECO:0007669"/>
    <property type="project" value="UniProtKB-KW"/>
</dbReference>
<dbReference type="SUPFAM" id="SSF46785">
    <property type="entry name" value="Winged helix' DNA-binding domain"/>
    <property type="match status" value="1"/>
</dbReference>
<dbReference type="Pfam" id="PF00392">
    <property type="entry name" value="GntR"/>
    <property type="match status" value="1"/>
</dbReference>
<name>E0RWH0_BUTPB</name>
<dbReference type="InterPro" id="IPR036390">
    <property type="entry name" value="WH_DNA-bd_sf"/>
</dbReference>
<dbReference type="RefSeq" id="WP_013280998.1">
    <property type="nucleotide sequence ID" value="NC_014387.1"/>
</dbReference>
<dbReference type="HOGENOM" id="CLU_017584_10_0_9"/>
<keyword evidence="1" id="KW-0805">Transcription regulation</keyword>
<evidence type="ECO:0000259" key="4">
    <source>
        <dbReference type="PROSITE" id="PS50949"/>
    </source>
</evidence>
<dbReference type="Proteomes" id="UP000001299">
    <property type="component" value="Chromosome 1"/>
</dbReference>
<evidence type="ECO:0000256" key="1">
    <source>
        <dbReference type="ARBA" id="ARBA00023015"/>
    </source>
</evidence>
<dbReference type="InterPro" id="IPR036388">
    <property type="entry name" value="WH-like_DNA-bd_sf"/>
</dbReference>
<evidence type="ECO:0000313" key="6">
    <source>
        <dbReference type="Proteomes" id="UP000001299"/>
    </source>
</evidence>
<dbReference type="KEGG" id="bpb:bpr_I1607"/>
<evidence type="ECO:0000256" key="2">
    <source>
        <dbReference type="ARBA" id="ARBA00023125"/>
    </source>
</evidence>
<evidence type="ECO:0000313" key="5">
    <source>
        <dbReference type="EMBL" id="ADL34344.1"/>
    </source>
</evidence>
<sequence>MNLIDYQDSRPIYEQIVENFKLQMYKGILQADEQMPSVRSLAMELSTNPNTVQKAYAELERQGFIYTVKGRGNFVKGNASLMDNKKSELIDAIVKLFREAEEIGIPIEDLIKEIKSKIGQISSQNGGLQTRGNDKGGKA</sequence>
<keyword evidence="3" id="KW-0804">Transcription</keyword>
<accession>E0RWH0</accession>
<dbReference type="InterPro" id="IPR000524">
    <property type="entry name" value="Tscrpt_reg_HTH_GntR"/>
</dbReference>
<dbReference type="AlphaFoldDB" id="E0RWH0"/>
<reference evidence="5 6" key="1">
    <citation type="journal article" date="2010" name="PLoS ONE">
        <title>The glycobiome of the rumen bacterium Butyrivibrio proteoclasticus B316(T) highlights adaptation to a polysaccharide-rich environment.</title>
        <authorList>
            <person name="Kelly W.J."/>
            <person name="Leahy S.C."/>
            <person name="Altermann E."/>
            <person name="Yeoman C.J."/>
            <person name="Dunne J.C."/>
            <person name="Kong Z."/>
            <person name="Pacheco D.M."/>
            <person name="Li D."/>
            <person name="Noel S.J."/>
            <person name="Moon C.D."/>
            <person name="Cookson A.L."/>
            <person name="Attwood G.T."/>
        </authorList>
    </citation>
    <scope>NUCLEOTIDE SEQUENCE [LARGE SCALE GENOMIC DNA]</scope>
    <source>
        <strain evidence="6">ATCC 51982 / DSM 14932 / B316</strain>
    </source>
</reference>
<dbReference type="EMBL" id="CP001810">
    <property type="protein sequence ID" value="ADL34344.1"/>
    <property type="molecule type" value="Genomic_DNA"/>
</dbReference>
<evidence type="ECO:0000256" key="3">
    <source>
        <dbReference type="ARBA" id="ARBA00023163"/>
    </source>
</evidence>
<protein>
    <submittedName>
        <fullName evidence="5">Transcriptional regulator GntR family</fullName>
    </submittedName>
</protein>
<dbReference type="GO" id="GO:0003700">
    <property type="term" value="F:DNA-binding transcription factor activity"/>
    <property type="evidence" value="ECO:0007669"/>
    <property type="project" value="InterPro"/>
</dbReference>